<dbReference type="KEGG" id="srx:107717322"/>
<proteinExistence type="predicted"/>
<dbReference type="Ensembl" id="ENSSRHT00000069852.1">
    <property type="protein sequence ID" value="ENSSRHP00000067998.1"/>
    <property type="gene ID" value="ENSSRHG00000033791.1"/>
</dbReference>
<evidence type="ECO:0000256" key="1">
    <source>
        <dbReference type="SAM" id="MobiDB-lite"/>
    </source>
</evidence>
<keyword evidence="3" id="KW-1185">Reference proteome</keyword>
<feature type="region of interest" description="Disordered" evidence="1">
    <location>
        <begin position="1"/>
        <end position="22"/>
    </location>
</feature>
<protein>
    <submittedName>
        <fullName evidence="2">Eukaryotic translation initiation factor 4 gamma 1-like</fullName>
    </submittedName>
</protein>
<sequence>MNPAPQQQQAPPPQMQQALRRRERKQIRIFDPNQGGRDITEEIMSAGRNVSTPTPPQVMSTHRGGARELQVLRGC</sequence>
<accession>A0A673KQE7</accession>
<evidence type="ECO:0000313" key="3">
    <source>
        <dbReference type="Proteomes" id="UP000472270"/>
    </source>
</evidence>
<name>A0A673KQE7_9TELE</name>
<dbReference type="GeneID" id="107717322"/>
<dbReference type="Proteomes" id="UP000472270">
    <property type="component" value="Unassembled WGS sequence"/>
</dbReference>
<dbReference type="OrthoDB" id="8954924at2759"/>
<evidence type="ECO:0000313" key="2">
    <source>
        <dbReference type="Ensembl" id="ENSSRHP00000067998.1"/>
    </source>
</evidence>
<reference evidence="2" key="1">
    <citation type="submission" date="2025-08" db="UniProtKB">
        <authorList>
            <consortium name="Ensembl"/>
        </authorList>
    </citation>
    <scope>IDENTIFICATION</scope>
</reference>
<dbReference type="AlphaFoldDB" id="A0A673KQE7"/>
<reference evidence="2" key="2">
    <citation type="submission" date="2025-09" db="UniProtKB">
        <authorList>
            <consortium name="Ensembl"/>
        </authorList>
    </citation>
    <scope>IDENTIFICATION</scope>
</reference>
<organism evidence="2 3">
    <name type="scientific">Sinocyclocheilus rhinocerous</name>
    <dbReference type="NCBI Taxonomy" id="307959"/>
    <lineage>
        <taxon>Eukaryota</taxon>
        <taxon>Metazoa</taxon>
        <taxon>Chordata</taxon>
        <taxon>Craniata</taxon>
        <taxon>Vertebrata</taxon>
        <taxon>Euteleostomi</taxon>
        <taxon>Actinopterygii</taxon>
        <taxon>Neopterygii</taxon>
        <taxon>Teleostei</taxon>
        <taxon>Ostariophysi</taxon>
        <taxon>Cypriniformes</taxon>
        <taxon>Cyprinidae</taxon>
        <taxon>Cyprininae</taxon>
        <taxon>Sinocyclocheilus</taxon>
    </lineage>
</organism>
<gene>
    <name evidence="2" type="primary">LOC107717322</name>
</gene>
<dbReference type="RefSeq" id="XP_016379512.1">
    <property type="nucleotide sequence ID" value="XM_016524026.1"/>
</dbReference>